<evidence type="ECO:0000256" key="1">
    <source>
        <dbReference type="ARBA" id="ARBA00007362"/>
    </source>
</evidence>
<feature type="transmembrane region" description="Helical" evidence="3">
    <location>
        <begin position="190"/>
        <end position="210"/>
    </location>
</feature>
<keyword evidence="3" id="KW-0472">Membrane</keyword>
<evidence type="ECO:0000313" key="6">
    <source>
        <dbReference type="Proteomes" id="UP000217549"/>
    </source>
</evidence>
<reference evidence="6" key="1">
    <citation type="submission" date="2017-09" db="EMBL/GenBank/DDBJ databases">
        <authorList>
            <person name="Shetty A S."/>
        </authorList>
    </citation>
    <scope>NUCLEOTIDE SEQUENCE [LARGE SCALE GENOMIC DNA]</scope>
</reference>
<dbReference type="PANTHER" id="PTHR22911:SF79">
    <property type="entry name" value="MOBA-LIKE NTP TRANSFERASE DOMAIN-CONTAINING PROTEIN"/>
    <property type="match status" value="1"/>
</dbReference>
<dbReference type="InterPro" id="IPR000620">
    <property type="entry name" value="EamA_dom"/>
</dbReference>
<name>A0A285PR54_9FIRM</name>
<dbReference type="Pfam" id="PF00892">
    <property type="entry name" value="EamA"/>
    <property type="match status" value="2"/>
</dbReference>
<gene>
    <name evidence="5" type="ORF">EHLA_1000</name>
</gene>
<dbReference type="SUPFAM" id="SSF103481">
    <property type="entry name" value="Multidrug resistance efflux transporter EmrE"/>
    <property type="match status" value="2"/>
</dbReference>
<protein>
    <submittedName>
        <fullName evidence="5">EamA domain</fullName>
    </submittedName>
</protein>
<evidence type="ECO:0000313" key="5">
    <source>
        <dbReference type="EMBL" id="SOB71737.1"/>
    </source>
</evidence>
<feature type="transmembrane region" description="Helical" evidence="3">
    <location>
        <begin position="216"/>
        <end position="238"/>
    </location>
</feature>
<dbReference type="GO" id="GO:0016020">
    <property type="term" value="C:membrane"/>
    <property type="evidence" value="ECO:0007669"/>
    <property type="project" value="InterPro"/>
</dbReference>
<dbReference type="Proteomes" id="UP000217549">
    <property type="component" value="Chromosome I"/>
</dbReference>
<dbReference type="PANTHER" id="PTHR22911">
    <property type="entry name" value="ACYL-MALONYL CONDENSING ENZYME-RELATED"/>
    <property type="match status" value="1"/>
</dbReference>
<keyword evidence="6" id="KW-1185">Reference proteome</keyword>
<dbReference type="InterPro" id="IPR037185">
    <property type="entry name" value="EmrE-like"/>
</dbReference>
<feature type="compositionally biased region" description="Basic and acidic residues" evidence="2">
    <location>
        <begin position="306"/>
        <end position="320"/>
    </location>
</feature>
<feature type="transmembrane region" description="Helical" evidence="3">
    <location>
        <begin position="128"/>
        <end position="147"/>
    </location>
</feature>
<accession>A0A285PR54</accession>
<feature type="transmembrane region" description="Helical" evidence="3">
    <location>
        <begin position="7"/>
        <end position="29"/>
    </location>
</feature>
<dbReference type="EMBL" id="LT907978">
    <property type="protein sequence ID" value="SOB71737.1"/>
    <property type="molecule type" value="Genomic_DNA"/>
</dbReference>
<feature type="domain" description="EamA" evidence="4">
    <location>
        <begin position="6"/>
        <end position="146"/>
    </location>
</feature>
<evidence type="ECO:0000259" key="4">
    <source>
        <dbReference type="Pfam" id="PF00892"/>
    </source>
</evidence>
<comment type="similarity">
    <text evidence="1">Belongs to the EamA transporter family.</text>
</comment>
<proteinExistence type="inferred from homology"/>
<feature type="transmembrane region" description="Helical" evidence="3">
    <location>
        <begin position="277"/>
        <end position="296"/>
    </location>
</feature>
<feature type="transmembrane region" description="Helical" evidence="3">
    <location>
        <begin position="159"/>
        <end position="178"/>
    </location>
</feature>
<feature type="region of interest" description="Disordered" evidence="2">
    <location>
        <begin position="301"/>
        <end position="320"/>
    </location>
</feature>
<organism evidence="5 6">
    <name type="scientific">Anaerobutyricum hallii</name>
    <dbReference type="NCBI Taxonomy" id="39488"/>
    <lineage>
        <taxon>Bacteria</taxon>
        <taxon>Bacillati</taxon>
        <taxon>Bacillota</taxon>
        <taxon>Clostridia</taxon>
        <taxon>Lachnospirales</taxon>
        <taxon>Lachnospiraceae</taxon>
        <taxon>Anaerobutyricum</taxon>
    </lineage>
</organism>
<feature type="domain" description="EamA" evidence="4">
    <location>
        <begin position="158"/>
        <end position="288"/>
    </location>
</feature>
<evidence type="ECO:0000256" key="3">
    <source>
        <dbReference type="SAM" id="Phobius"/>
    </source>
</evidence>
<keyword evidence="3" id="KW-1133">Transmembrane helix</keyword>
<feature type="transmembrane region" description="Helical" evidence="3">
    <location>
        <begin position="250"/>
        <end position="271"/>
    </location>
</feature>
<feature type="transmembrane region" description="Helical" evidence="3">
    <location>
        <begin position="104"/>
        <end position="121"/>
    </location>
</feature>
<dbReference type="KEGG" id="ehl:EHLA_1000"/>
<dbReference type="RefSeq" id="WP_096239542.1">
    <property type="nucleotide sequence ID" value="NZ_LT907978.1"/>
</dbReference>
<sequence length="320" mass="35142">MNAKVKGITYALIGGTCWGLSGIVGKLLFDTRGLNAQWLVTARLIIGGLIMLFIAFLQKKEKIFDVWKNKKTACSMLLFAAFGMLACQLTYFLCVQYSNPATATVLQYTSPVMIMILCLFLDKKLPRIIDILVLIAVVAGVFLMSTHGDIHTLAISQKALILGMIAAVTIVFYTVWPVSLLREFGSPSVIGWGMFLGGIMLAPFSKFWVLSGKWDGYTVILVGIVIIFGTVCAFTCYLKGVMYLGPVKSSLFSCMEPLVSTILTITVLHQTFAMADLVGIAVIIISVTSLAVNDVIEEAKTHKKNQKDQKNQTEQTEQKE</sequence>
<feature type="transmembrane region" description="Helical" evidence="3">
    <location>
        <begin position="35"/>
        <end position="57"/>
    </location>
</feature>
<feature type="transmembrane region" description="Helical" evidence="3">
    <location>
        <begin position="77"/>
        <end position="98"/>
    </location>
</feature>
<dbReference type="AlphaFoldDB" id="A0A285PR54"/>
<keyword evidence="3" id="KW-0812">Transmembrane</keyword>
<evidence type="ECO:0000256" key="2">
    <source>
        <dbReference type="SAM" id="MobiDB-lite"/>
    </source>
</evidence>